<reference evidence="1" key="1">
    <citation type="journal article" date="2015" name="Nature">
        <title>Complex archaea that bridge the gap between prokaryotes and eukaryotes.</title>
        <authorList>
            <person name="Spang A."/>
            <person name="Saw J.H."/>
            <person name="Jorgensen S.L."/>
            <person name="Zaremba-Niedzwiedzka K."/>
            <person name="Martijn J."/>
            <person name="Lind A.E."/>
            <person name="van Eijk R."/>
            <person name="Schleper C."/>
            <person name="Guy L."/>
            <person name="Ettema T.J."/>
        </authorList>
    </citation>
    <scope>NUCLEOTIDE SEQUENCE</scope>
</reference>
<gene>
    <name evidence="1" type="ORF">LCGC14_0572270</name>
</gene>
<dbReference type="EMBL" id="LAZR01000843">
    <property type="protein sequence ID" value="KKN56454.1"/>
    <property type="molecule type" value="Genomic_DNA"/>
</dbReference>
<evidence type="ECO:0008006" key="2">
    <source>
        <dbReference type="Google" id="ProtNLM"/>
    </source>
</evidence>
<organism evidence="1">
    <name type="scientific">marine sediment metagenome</name>
    <dbReference type="NCBI Taxonomy" id="412755"/>
    <lineage>
        <taxon>unclassified sequences</taxon>
        <taxon>metagenomes</taxon>
        <taxon>ecological metagenomes</taxon>
    </lineage>
</organism>
<name>A0A0F9RP09_9ZZZZ</name>
<comment type="caution">
    <text evidence="1">The sequence shown here is derived from an EMBL/GenBank/DDBJ whole genome shotgun (WGS) entry which is preliminary data.</text>
</comment>
<sequence length="50" mass="5607">MKRGIQGLIFEIRCKKCNKKLGGNLDGKVEIVCPRCGHYNAFNIKVKSVV</sequence>
<accession>A0A0F9RP09</accession>
<protein>
    <recommendedName>
        <fullName evidence="2">Mu-like prophage protein Com</fullName>
    </recommendedName>
</protein>
<proteinExistence type="predicted"/>
<evidence type="ECO:0000313" key="1">
    <source>
        <dbReference type="EMBL" id="KKN56454.1"/>
    </source>
</evidence>
<dbReference type="AlphaFoldDB" id="A0A0F9RP09"/>